<proteinExistence type="predicted"/>
<gene>
    <name evidence="2" type="ORF">BVG16_15485</name>
</gene>
<organism evidence="2 3">
    <name type="scientific">Paenibacillus selenitireducens</name>
    <dbReference type="NCBI Taxonomy" id="1324314"/>
    <lineage>
        <taxon>Bacteria</taxon>
        <taxon>Bacillati</taxon>
        <taxon>Bacillota</taxon>
        <taxon>Bacilli</taxon>
        <taxon>Bacillales</taxon>
        <taxon>Paenibacillaceae</taxon>
        <taxon>Paenibacillus</taxon>
    </lineage>
</organism>
<dbReference type="AlphaFoldDB" id="A0A1T2XD35"/>
<evidence type="ECO:0000256" key="1">
    <source>
        <dbReference type="SAM" id="SignalP"/>
    </source>
</evidence>
<feature type="signal peptide" evidence="1">
    <location>
        <begin position="1"/>
        <end position="27"/>
    </location>
</feature>
<reference evidence="2 3" key="1">
    <citation type="submission" date="2017-01" db="EMBL/GenBank/DDBJ databases">
        <title>Genome analysis of Paenibacillus selenitrireducens ES3-24.</title>
        <authorList>
            <person name="Xu D."/>
            <person name="Yao R."/>
            <person name="Zheng S."/>
        </authorList>
    </citation>
    <scope>NUCLEOTIDE SEQUENCE [LARGE SCALE GENOMIC DNA]</scope>
    <source>
        <strain evidence="2 3">ES3-24</strain>
    </source>
</reference>
<evidence type="ECO:0000313" key="3">
    <source>
        <dbReference type="Proteomes" id="UP000190188"/>
    </source>
</evidence>
<dbReference type="STRING" id="1324314.BVG16_15485"/>
<evidence type="ECO:0000313" key="2">
    <source>
        <dbReference type="EMBL" id="OPA77824.1"/>
    </source>
</evidence>
<dbReference type="RefSeq" id="WP_078499565.1">
    <property type="nucleotide sequence ID" value="NZ_MSZX01000005.1"/>
</dbReference>
<feature type="chain" id="PRO_5038530002" evidence="1">
    <location>
        <begin position="28"/>
        <end position="92"/>
    </location>
</feature>
<keyword evidence="1" id="KW-0732">Signal</keyword>
<name>A0A1T2XD35_9BACL</name>
<dbReference type="EMBL" id="MSZX01000005">
    <property type="protein sequence ID" value="OPA77824.1"/>
    <property type="molecule type" value="Genomic_DNA"/>
</dbReference>
<accession>A0A1T2XD35</accession>
<keyword evidence="3" id="KW-1185">Reference proteome</keyword>
<dbReference type="Gene3D" id="3.40.630.10">
    <property type="entry name" value="Zn peptidases"/>
    <property type="match status" value="1"/>
</dbReference>
<sequence>MRKQWKIILFTSILMLITIAVSSTQFSNPYESSHVNDEKFSVERAMQHLEIIAKVPHPVGSEANKKVKDYIVKYLMIPHLKHQAQVTMVMEL</sequence>
<protein>
    <submittedName>
        <fullName evidence="2">Uncharacterized protein</fullName>
    </submittedName>
</protein>
<comment type="caution">
    <text evidence="2">The sequence shown here is derived from an EMBL/GenBank/DDBJ whole genome shotgun (WGS) entry which is preliminary data.</text>
</comment>
<dbReference type="Proteomes" id="UP000190188">
    <property type="component" value="Unassembled WGS sequence"/>
</dbReference>